<dbReference type="Proteomes" id="UP000614410">
    <property type="component" value="Unassembled WGS sequence"/>
</dbReference>
<evidence type="ECO:0000313" key="2">
    <source>
        <dbReference type="Proteomes" id="UP000614410"/>
    </source>
</evidence>
<evidence type="ECO:0000313" key="1">
    <source>
        <dbReference type="EMBL" id="MBJ7610629.1"/>
    </source>
</evidence>
<organism evidence="1 2">
    <name type="scientific">Candidatus Amunia macphersoniae</name>
    <dbReference type="NCBI Taxonomy" id="3127014"/>
    <lineage>
        <taxon>Bacteria</taxon>
        <taxon>Bacillati</taxon>
        <taxon>Candidatus Dormiibacterota</taxon>
        <taxon>Candidatus Dormibacteria</taxon>
        <taxon>Candidatus Aeolococcales</taxon>
        <taxon>Candidatus Aeolococcaceae</taxon>
        <taxon>Candidatus Amunia</taxon>
    </lineage>
</organism>
<name>A0A934NK13_9BACT</name>
<reference evidence="1 2" key="1">
    <citation type="submission" date="2020-10" db="EMBL/GenBank/DDBJ databases">
        <title>Ca. Dormibacterota MAGs.</title>
        <authorList>
            <person name="Montgomery K."/>
        </authorList>
    </citation>
    <scope>NUCLEOTIDE SEQUENCE [LARGE SCALE GENOMIC DNA]</scope>
    <source>
        <strain evidence="1">Mitchell_Peninsula_5</strain>
    </source>
</reference>
<dbReference type="AlphaFoldDB" id="A0A934NK13"/>
<gene>
    <name evidence="1" type="ORF">JF887_14575</name>
</gene>
<comment type="caution">
    <text evidence="1">The sequence shown here is derived from an EMBL/GenBank/DDBJ whole genome shotgun (WGS) entry which is preliminary data.</text>
</comment>
<proteinExistence type="predicted"/>
<dbReference type="EMBL" id="JAEKNN010000069">
    <property type="protein sequence ID" value="MBJ7610629.1"/>
    <property type="molecule type" value="Genomic_DNA"/>
</dbReference>
<protein>
    <submittedName>
        <fullName evidence="1">Uncharacterized protein</fullName>
    </submittedName>
</protein>
<accession>A0A934NK13</accession>
<sequence>MSARTRAKRRPRLELPSAGVTAVSFLLRRVDEGGPWPLTRVLTSLAAFDVERLGVARALGDRHGIPLVHSQELRWGRHQVFLEARHGPDGIDELSCELPPWDDLAGTVDGDVVWDFVDAVAMAADAQFGSIGDGEPAETALPTGAAALSAQLRRHLALLLPEWISDDVAEAGATIARTLDGSGLLVVTG</sequence>